<dbReference type="PANTHER" id="PTHR32182:SF22">
    <property type="entry name" value="ATP-DEPENDENT ENDONUCLEASE, OLD FAMILY-RELATED"/>
    <property type="match status" value="1"/>
</dbReference>
<dbReference type="EMBL" id="LK996017">
    <property type="protein sequence ID" value="CDX00048.1"/>
    <property type="molecule type" value="Genomic_DNA"/>
</dbReference>
<organism evidence="2">
    <name type="scientific">Desulfitobacterium hafniense</name>
    <name type="common">Desulfitobacterium frappieri</name>
    <dbReference type="NCBI Taxonomy" id="49338"/>
    <lineage>
        <taxon>Bacteria</taxon>
        <taxon>Bacillati</taxon>
        <taxon>Bacillota</taxon>
        <taxon>Clostridia</taxon>
        <taxon>Eubacteriales</taxon>
        <taxon>Desulfitobacteriaceae</taxon>
        <taxon>Desulfitobacterium</taxon>
    </lineage>
</organism>
<dbReference type="PANTHER" id="PTHR32182">
    <property type="entry name" value="DNA REPLICATION AND REPAIR PROTEIN RECF"/>
    <property type="match status" value="1"/>
</dbReference>
<dbReference type="AlphaFoldDB" id="A0A098AUI3"/>
<dbReference type="SUPFAM" id="SSF52540">
    <property type="entry name" value="P-loop containing nucleoside triphosphate hydrolases"/>
    <property type="match status" value="1"/>
</dbReference>
<dbReference type="GO" id="GO:0000731">
    <property type="term" value="P:DNA synthesis involved in DNA repair"/>
    <property type="evidence" value="ECO:0007669"/>
    <property type="project" value="TreeGrafter"/>
</dbReference>
<evidence type="ECO:0000313" key="2">
    <source>
        <dbReference type="EMBL" id="CDX00048.1"/>
    </source>
</evidence>
<dbReference type="PATRIC" id="fig|49338.4.peg.171"/>
<dbReference type="CDD" id="cd07432">
    <property type="entry name" value="PHP_HisPPase"/>
    <property type="match status" value="1"/>
</dbReference>
<feature type="domain" description="RecF/RecN/SMC N-terminal" evidence="1">
    <location>
        <begin position="276"/>
        <end position="827"/>
    </location>
</feature>
<gene>
    <name evidence="2" type="ORF">DPCES_0161</name>
</gene>
<dbReference type="Gene3D" id="3.40.50.300">
    <property type="entry name" value="P-loop containing nucleotide triphosphate hydrolases"/>
    <property type="match status" value="2"/>
</dbReference>
<dbReference type="Gene3D" id="3.20.20.140">
    <property type="entry name" value="Metal-dependent hydrolases"/>
    <property type="match status" value="1"/>
</dbReference>
<dbReference type="Pfam" id="PF02463">
    <property type="entry name" value="SMC_N"/>
    <property type="match status" value="1"/>
</dbReference>
<dbReference type="GO" id="GO:0006302">
    <property type="term" value="P:double-strand break repair"/>
    <property type="evidence" value="ECO:0007669"/>
    <property type="project" value="TreeGrafter"/>
</dbReference>
<sequence>MAKFDFGSEVLCVDFHLHTRRDKEFEYTGESDTFIGNYIDALKQKGISVGVITNHNKFDLEEYKALRKKARQKDIFLLPGVELSIKEGSNGLHTLIIFNPDEWISNGEDTISNFITTAFQGIPNHENANTRCLYDVRLALEALERYGKDYFIVFAHVEQDNGLIKECGGGMIQSLAQLELFKKRILGVQKLRTRDNIPKLAQWLGYDIACVEGSDPKRIEEIGKDGCQTYIKLGEFSFDALKYALVDHRSRIFDNYEHLRHSHIESINFIGGKLNGISVNMSPQLNTLIGIRGSGKSSILEVLRWVLDLQASADQKYKDKLVEFILGSGGKAVVRVADQYGRKYDVSRINGDRAYIVDSDNKDITAQVSSLIRNPLYFGQKDLARSDTEENYEKKLLDKLLGGRISIPVAELEQAETQLIEVIKSLLDVTQIPEKIKELETQNADLDHKLKIFEEKGITQKLEKQAEFGNDKIKLEGTIKTIEAVATKLDEFIQISSLDGIALSSYTSKCNAALFARAQVVIDRITAILQKISDLRTELGNEKNILTGLQSELAQLIDGLKDEFAEIQREISDDSLDIKGFLKYTQDKAKNVEDIERLKREATSVDEIKKRILGLARQRNDLLKSVFDGYQTEIGRLNGKQDALVITIDFKGNTEALSRLVAQSFRGTMIRSAEIKTTQICGVLRDGVAILLDILMDGGKELKKILVEAEYIKFSEKVQNEYSQYVRCQSEDHIDILYHGKPLSEHSLGQRASALILSILTQDDSDIIIIDQPEDDLDNQVVYKEFIKTVKSKKANVQFIFATHNPNIPVLGDAERVIATAFTENAITASMGSIDNAQSHTLIVDIMEGGQEAFCRRNNIYQAWHKY</sequence>
<dbReference type="RefSeq" id="WP_208925131.1">
    <property type="nucleotide sequence ID" value="NZ_LK996017.1"/>
</dbReference>
<dbReference type="InterPro" id="IPR016195">
    <property type="entry name" value="Pol/histidinol_Pase-like"/>
</dbReference>
<dbReference type="SUPFAM" id="SSF89550">
    <property type="entry name" value="PHP domain-like"/>
    <property type="match status" value="1"/>
</dbReference>
<proteinExistence type="predicted"/>
<reference evidence="2" key="1">
    <citation type="submission" date="2014-07" db="EMBL/GenBank/DDBJ databases">
        <authorList>
            <person name="Hornung V.Bastian."/>
        </authorList>
    </citation>
    <scope>NUCLEOTIDE SEQUENCE</scope>
    <source>
        <strain evidence="2">PCE-S</strain>
    </source>
</reference>
<evidence type="ECO:0000259" key="1">
    <source>
        <dbReference type="Pfam" id="PF02463"/>
    </source>
</evidence>
<dbReference type="InterPro" id="IPR054787">
    <property type="entry name" value="TrlF_ATPase"/>
</dbReference>
<dbReference type="InterPro" id="IPR003395">
    <property type="entry name" value="RecF/RecN/SMC_N"/>
</dbReference>
<dbReference type="InterPro" id="IPR027417">
    <property type="entry name" value="P-loop_NTPase"/>
</dbReference>
<protein>
    <submittedName>
        <fullName evidence="2">DNA repair ATPase</fullName>
    </submittedName>
</protein>
<name>A0A098AUI3_DESHA</name>
<accession>A0A098AUI3</accession>
<dbReference type="NCBIfam" id="NF045780">
    <property type="entry name" value="TrlF_fam_ATP"/>
    <property type="match status" value="1"/>
</dbReference>